<dbReference type="InterPro" id="IPR008928">
    <property type="entry name" value="6-hairpin_glycosidase_sf"/>
</dbReference>
<feature type="domain" description="Non-reducing end beta-L-arabinofuranosidase-like GH127 middle" evidence="2">
    <location>
        <begin position="156"/>
        <end position="268"/>
    </location>
</feature>
<dbReference type="Pfam" id="PF20736">
    <property type="entry name" value="Glyco_hydro127M"/>
    <property type="match status" value="1"/>
</dbReference>
<feature type="domain" description="Non-reducing end beta-L-arabinofuranosidase-like GH127 catalytic" evidence="1">
    <location>
        <begin position="7"/>
        <end position="146"/>
    </location>
</feature>
<reference evidence="3" key="1">
    <citation type="journal article" date="2014" name="Front. Microbiol.">
        <title>High frequency of phylogenetically diverse reductive dehalogenase-homologous genes in deep subseafloor sedimentary metagenomes.</title>
        <authorList>
            <person name="Kawai M."/>
            <person name="Futagami T."/>
            <person name="Toyoda A."/>
            <person name="Takaki Y."/>
            <person name="Nishi S."/>
            <person name="Hori S."/>
            <person name="Arai W."/>
            <person name="Tsubouchi T."/>
            <person name="Morono Y."/>
            <person name="Uchiyama I."/>
            <person name="Ito T."/>
            <person name="Fujiyama A."/>
            <person name="Inagaki F."/>
            <person name="Takami H."/>
        </authorList>
    </citation>
    <scope>NUCLEOTIDE SEQUENCE</scope>
    <source>
        <strain evidence="3">Expedition CK06-06</strain>
    </source>
</reference>
<accession>X1D8V3</accession>
<evidence type="ECO:0000259" key="1">
    <source>
        <dbReference type="Pfam" id="PF07944"/>
    </source>
</evidence>
<feature type="non-terminal residue" evidence="3">
    <location>
        <position position="284"/>
    </location>
</feature>
<organism evidence="3">
    <name type="scientific">marine sediment metagenome</name>
    <dbReference type="NCBI Taxonomy" id="412755"/>
    <lineage>
        <taxon>unclassified sequences</taxon>
        <taxon>metagenomes</taxon>
        <taxon>ecological metagenomes</taxon>
    </lineage>
</organism>
<evidence type="ECO:0000313" key="3">
    <source>
        <dbReference type="EMBL" id="GAH01474.1"/>
    </source>
</evidence>
<dbReference type="InterPro" id="IPR012878">
    <property type="entry name" value="Beta-AFase-like_GH127_cat"/>
</dbReference>
<comment type="caution">
    <text evidence="3">The sequence shown here is derived from an EMBL/GenBank/DDBJ whole genome shotgun (WGS) entry which is preliminary data.</text>
</comment>
<dbReference type="PANTHER" id="PTHR43465:SF2">
    <property type="entry name" value="DUF1680 DOMAIN PROTEIN (AFU_ORTHOLOGUE AFUA_1G08910)"/>
    <property type="match status" value="1"/>
</dbReference>
<dbReference type="EMBL" id="BART01024175">
    <property type="protein sequence ID" value="GAH01474.1"/>
    <property type="molecule type" value="Genomic_DNA"/>
</dbReference>
<dbReference type="PANTHER" id="PTHR43465">
    <property type="entry name" value="DUF1680 DOMAIN PROTEIN (AFU_ORTHOLOGUE AFUA_1G08910)"/>
    <property type="match status" value="1"/>
</dbReference>
<dbReference type="SUPFAM" id="SSF48208">
    <property type="entry name" value="Six-hairpin glycosidases"/>
    <property type="match status" value="1"/>
</dbReference>
<dbReference type="AlphaFoldDB" id="X1D8V3"/>
<proteinExistence type="predicted"/>
<sequence>ATYMYSGMVDVAALTNDKNYVEAVDHIWENVVSKKIYITGGIGAKAQGEAFDQNYKLPNIKAYNETCAAIGNIFWNHRLFLLHGDSKYIDVLERTIYNGFLSGISLDGKKFFYPNPLASSGYHVRTEWFECACCPSNIVRLIASISGYVYAQHDDTLYVNLFVSNTAAISIDENIVSITQDTEYPWDGIIKITVNLQKNLDFNIAIRIPGWMQNQPVPSDLYHYLKKIDEKVGLKVNGKPIEIICEKGYTHISRRWKDGDIIELDFPMTIRRVLAYEKIKEDNG</sequence>
<evidence type="ECO:0008006" key="4">
    <source>
        <dbReference type="Google" id="ProtNLM"/>
    </source>
</evidence>
<dbReference type="InterPro" id="IPR049046">
    <property type="entry name" value="Beta-AFase-like_GH127_middle"/>
</dbReference>
<name>X1D8V3_9ZZZZ</name>
<dbReference type="Pfam" id="PF07944">
    <property type="entry name" value="Beta-AFase-like_GH127_cat"/>
    <property type="match status" value="1"/>
</dbReference>
<dbReference type="GO" id="GO:0005975">
    <property type="term" value="P:carbohydrate metabolic process"/>
    <property type="evidence" value="ECO:0007669"/>
    <property type="project" value="InterPro"/>
</dbReference>
<feature type="non-terminal residue" evidence="3">
    <location>
        <position position="1"/>
    </location>
</feature>
<evidence type="ECO:0000259" key="2">
    <source>
        <dbReference type="Pfam" id="PF20736"/>
    </source>
</evidence>
<protein>
    <recommendedName>
        <fullName evidence="4">Glycoside hydrolase family 127 protein</fullName>
    </recommendedName>
</protein>
<dbReference type="InterPro" id="IPR049174">
    <property type="entry name" value="Beta-AFase-like"/>
</dbReference>
<gene>
    <name evidence="3" type="ORF">S01H4_43757</name>
</gene>